<dbReference type="GO" id="GO:0000993">
    <property type="term" value="F:RNA polymerase II complex binding"/>
    <property type="evidence" value="ECO:0007669"/>
    <property type="project" value="EnsemblFungi"/>
</dbReference>
<evidence type="ECO:0000313" key="3">
    <source>
        <dbReference type="Proteomes" id="UP000054886"/>
    </source>
</evidence>
<dbReference type="Proteomes" id="UP000054886">
    <property type="component" value="Unassembled WGS sequence"/>
</dbReference>
<sequence length="320" mass="37104">MTTSNNLKTGDLVLCKVGSFPPWPAVVFPQRLLRKDVIKKKRNNCIAVCFLNDPTYYWEQPHKLKRLEKNIITEYLSKEHKSQSQADLVEAYSQADQFGDLRSFVVERFSSEDRIEDLEKDEELYGKLKSGEDPHITDPDTNSRKRKSSSKDDGKVSSSKKIKASKDITSMAKSSDNQLIIDNSVDKEKKKSNKLDRSRREEISLLLRRRIQRNLIQRDTPPTDVELQESHKLLSKIKENLDDQPPFFDLDTLRKSKLHKLLKVIVNNSDLKEFHDICKSILLHWSDIIATLKAEKLNHLKQAYQSETTDRDDPSLKEVQ</sequence>
<feature type="region of interest" description="Disordered" evidence="1">
    <location>
        <begin position="126"/>
        <end position="170"/>
    </location>
</feature>
<dbReference type="VEuPathDB" id="FungiDB:GVI51_H00121"/>
<dbReference type="GO" id="GO:0005634">
    <property type="term" value="C:nucleus"/>
    <property type="evidence" value="ECO:0007669"/>
    <property type="project" value="EnsemblFungi"/>
</dbReference>
<dbReference type="PhylomeDB" id="A0A0W0CHV6"/>
<dbReference type="Pfam" id="PF00855">
    <property type="entry name" value="PWWP"/>
    <property type="match status" value="1"/>
</dbReference>
<dbReference type="VEuPathDB" id="FungiDB:CAGL0H00308g"/>
<dbReference type="InterPro" id="IPR000313">
    <property type="entry name" value="PWWP_dom"/>
</dbReference>
<dbReference type="OMA" id="WEQPHRL"/>
<proteinExistence type="predicted"/>
<dbReference type="CDD" id="cd05840">
    <property type="entry name" value="PWWP_ScIOC4-like"/>
    <property type="match status" value="1"/>
</dbReference>
<comment type="caution">
    <text evidence="2">The sequence shown here is derived from an EMBL/GenBank/DDBJ whole genome shotgun (WGS) entry which is preliminary data.</text>
</comment>
<evidence type="ECO:0000313" key="2">
    <source>
        <dbReference type="EMBL" id="KTA99123.1"/>
    </source>
</evidence>
<organism evidence="2 3">
    <name type="scientific">Candida glabrata</name>
    <name type="common">Yeast</name>
    <name type="synonym">Torulopsis glabrata</name>
    <dbReference type="NCBI Taxonomy" id="5478"/>
    <lineage>
        <taxon>Eukaryota</taxon>
        <taxon>Fungi</taxon>
        <taxon>Dikarya</taxon>
        <taxon>Ascomycota</taxon>
        <taxon>Saccharomycotina</taxon>
        <taxon>Saccharomycetes</taxon>
        <taxon>Saccharomycetales</taxon>
        <taxon>Saccharomycetaceae</taxon>
        <taxon>Nakaseomyces</taxon>
    </lineage>
</organism>
<dbReference type="EMBL" id="LLZZ01000148">
    <property type="protein sequence ID" value="KTA99123.1"/>
    <property type="molecule type" value="Genomic_DNA"/>
</dbReference>
<dbReference type="GO" id="GO:1990468">
    <property type="term" value="C:NuA3b histone acetyltransferase complex"/>
    <property type="evidence" value="ECO:0007669"/>
    <property type="project" value="EnsemblFungi"/>
</dbReference>
<dbReference type="GO" id="GO:0003682">
    <property type="term" value="F:chromatin binding"/>
    <property type="evidence" value="ECO:0007669"/>
    <property type="project" value="EnsemblFungi"/>
</dbReference>
<dbReference type="PROSITE" id="PS50812">
    <property type="entry name" value="PWWP"/>
    <property type="match status" value="1"/>
</dbReference>
<dbReference type="InterPro" id="IPR035503">
    <property type="entry name" value="IOC4-like_PWWP"/>
</dbReference>
<name>A0A0W0CHV6_CANGB</name>
<gene>
    <name evidence="2" type="ORF">AO440_001911</name>
</gene>
<feature type="compositionally biased region" description="Basic and acidic residues" evidence="1">
    <location>
        <begin position="126"/>
        <end position="155"/>
    </location>
</feature>
<dbReference type="AlphaFoldDB" id="A0A0W0CHV6"/>
<dbReference type="SMART" id="SM00293">
    <property type="entry name" value="PWWP"/>
    <property type="match status" value="1"/>
</dbReference>
<evidence type="ECO:0000256" key="1">
    <source>
        <dbReference type="SAM" id="MobiDB-lite"/>
    </source>
</evidence>
<dbReference type="VEuPathDB" id="FungiDB:B1J91_H00308g"/>
<dbReference type="Gene3D" id="2.30.30.140">
    <property type="match status" value="1"/>
</dbReference>
<accession>A0A0W0CHV6</accession>
<dbReference type="OrthoDB" id="62853at2759"/>
<protein>
    <submittedName>
        <fullName evidence="2">PWWP domain-containing protein</fullName>
    </submittedName>
</protein>
<dbReference type="SUPFAM" id="SSF63748">
    <property type="entry name" value="Tudor/PWWP/MBT"/>
    <property type="match status" value="1"/>
</dbReference>
<dbReference type="GO" id="GO:0032968">
    <property type="term" value="P:positive regulation of transcription elongation by RNA polymerase II"/>
    <property type="evidence" value="ECO:0007669"/>
    <property type="project" value="EnsemblFungi"/>
</dbReference>
<dbReference type="VEuPathDB" id="FungiDB:GWK60_H00121"/>
<reference evidence="2 3" key="1">
    <citation type="submission" date="2015-10" db="EMBL/GenBank/DDBJ databases">
        <title>Draft genomes sequences of Candida glabrata isolates 1A, 1B, 2A, 2B, 3A and 3B.</title>
        <authorList>
            <person name="Haavelsrud O.E."/>
            <person name="Gaustad P."/>
        </authorList>
    </citation>
    <scope>NUCLEOTIDE SEQUENCE [LARGE SCALE GENOMIC DNA]</scope>
    <source>
        <strain evidence="2">910700640</strain>
    </source>
</reference>
<dbReference type="GO" id="GO:0005829">
    <property type="term" value="C:cytosol"/>
    <property type="evidence" value="ECO:0007669"/>
    <property type="project" value="EnsemblFungi"/>
</dbReference>